<dbReference type="RefSeq" id="WP_113968391.1">
    <property type="nucleotide sequence ID" value="NZ_QNRJ01000002.1"/>
</dbReference>
<sequence>MKRWRKAIFAMTLGFLMFIFMEDTSLAQAQIKISVEEGIDGKVKEGRGFPLKVTVENTGSDFKGDLLFDYAPSYQTGGARALSIDVPANSKRTYTLSIPGFNDEIRHNSNQETIHLFQGSWEKGKEIKFKGDKRLTPNFIYSNYTTIGLLSENPDRLKGIKGTNMGGNRVEALTLTKENLPEEKSGFQMLDYLIIDQFNISELSKDQQRALKSWVETGGVLFIGGAPHLEDTLGSVANMPPLTFKGESTLSDTSTFNVKKNIKASFNSLPIFKGTVKPESDVLVEQDGIPLVVKSSEGLGEVWQTAFSLGDPALNAWDSYDEWFSNVLSKTEPYFLLGQSNGDQSFLERIYYEVADSNELFPTTNFKVSTLVIILIIYLIVLVPLLYFLLRKVDKREQAWWIIPAISVLVSSGIFITGAKDRISKPHLNQMSILKVEEDKSVHGISAFSALSNSGGDYAFVSNKHHLDITPARVRNSAGGVNQYKFAVEEMTKDNRSITFRDVEYWSTRTLLGSSEKEEVGRFIPELVLEDQTLSGTIQNDFPYDFTDVYIWSGSRMYRLGDMKAGDTLKVDKKLSTNYLSSPIGVTPKMSSPLQNQQNIKQQKKERLESFASQMISADKENNSPVIFGYTDAEIFNMKIKNKESKSENFSLLYQHFPSLGNYKGAFTLRNEQLDLDVLPVKGQVIEHYSHNGADEMGLEDGTYKLSIHLPNQMDLSKVTLHSLNMTLHTGGVLQFSLVDPQTDERLVLSESSTNSIEVKDNLNKYMNDNGEIVFEFEKRSQGDPFVRLPNIVLKGEVQP</sequence>
<keyword evidence="1" id="KW-1133">Transmembrane helix</keyword>
<evidence type="ECO:0000256" key="1">
    <source>
        <dbReference type="SAM" id="Phobius"/>
    </source>
</evidence>
<accession>A0A366EX75</accession>
<feature type="transmembrane region" description="Helical" evidence="1">
    <location>
        <begin position="368"/>
        <end position="390"/>
    </location>
</feature>
<protein>
    <submittedName>
        <fullName evidence="3">Uncharacterized protein</fullName>
    </submittedName>
</protein>
<dbReference type="SUPFAM" id="SSF52317">
    <property type="entry name" value="Class I glutamine amidotransferase-like"/>
    <property type="match status" value="1"/>
</dbReference>
<dbReference type="Gene3D" id="3.40.50.880">
    <property type="match status" value="1"/>
</dbReference>
<dbReference type="EMBL" id="QNRJ01000002">
    <property type="protein sequence ID" value="RBP07001.1"/>
    <property type="molecule type" value="Genomic_DNA"/>
</dbReference>
<organism evidence="3 4">
    <name type="scientific">Rossellomorea aquimaris</name>
    <dbReference type="NCBI Taxonomy" id="189382"/>
    <lineage>
        <taxon>Bacteria</taxon>
        <taxon>Bacillati</taxon>
        <taxon>Bacillota</taxon>
        <taxon>Bacilli</taxon>
        <taxon>Bacillales</taxon>
        <taxon>Bacillaceae</taxon>
        <taxon>Rossellomorea</taxon>
    </lineage>
</organism>
<reference evidence="3 4" key="1">
    <citation type="submission" date="2018-06" db="EMBL/GenBank/DDBJ databases">
        <title>Freshwater and sediment microbial communities from various areas in North America, analyzing microbe dynamics in response to fracking.</title>
        <authorList>
            <person name="Lamendella R."/>
        </authorList>
    </citation>
    <scope>NUCLEOTIDE SEQUENCE [LARGE SCALE GENOMIC DNA]</scope>
    <source>
        <strain evidence="3 4">97B</strain>
    </source>
</reference>
<dbReference type="OrthoDB" id="137965at2"/>
<feature type="transmembrane region" description="Helical" evidence="1">
    <location>
        <begin position="399"/>
        <end position="419"/>
    </location>
</feature>
<evidence type="ECO:0000256" key="2">
    <source>
        <dbReference type="SAM" id="SignalP"/>
    </source>
</evidence>
<feature type="signal peptide" evidence="2">
    <location>
        <begin position="1"/>
        <end position="29"/>
    </location>
</feature>
<feature type="chain" id="PRO_5039172536" evidence="2">
    <location>
        <begin position="30"/>
        <end position="800"/>
    </location>
</feature>
<keyword evidence="1" id="KW-0812">Transmembrane</keyword>
<gene>
    <name evidence="3" type="ORF">DET59_102388</name>
</gene>
<evidence type="ECO:0000313" key="4">
    <source>
        <dbReference type="Proteomes" id="UP000252118"/>
    </source>
</evidence>
<keyword evidence="2" id="KW-0732">Signal</keyword>
<dbReference type="AlphaFoldDB" id="A0A366EX75"/>
<comment type="caution">
    <text evidence="3">The sequence shown here is derived from an EMBL/GenBank/DDBJ whole genome shotgun (WGS) entry which is preliminary data.</text>
</comment>
<name>A0A366EX75_9BACI</name>
<proteinExistence type="predicted"/>
<keyword evidence="1" id="KW-0472">Membrane</keyword>
<dbReference type="Proteomes" id="UP000252118">
    <property type="component" value="Unassembled WGS sequence"/>
</dbReference>
<evidence type="ECO:0000313" key="3">
    <source>
        <dbReference type="EMBL" id="RBP07001.1"/>
    </source>
</evidence>
<dbReference type="InterPro" id="IPR029062">
    <property type="entry name" value="Class_I_gatase-like"/>
</dbReference>